<keyword evidence="3" id="KW-0460">Magnesium</keyword>
<dbReference type="NCBIfam" id="TIGR01509">
    <property type="entry name" value="HAD-SF-IA-v3"/>
    <property type="match status" value="1"/>
</dbReference>
<dbReference type="Gene3D" id="3.40.50.1000">
    <property type="entry name" value="HAD superfamily/HAD-like"/>
    <property type="match status" value="1"/>
</dbReference>
<dbReference type="Gene3D" id="1.10.150.240">
    <property type="entry name" value="Putative phosphatase, domain 2"/>
    <property type="match status" value="1"/>
</dbReference>
<protein>
    <submittedName>
        <fullName evidence="5">Phosphatase</fullName>
    </submittedName>
</protein>
<dbReference type="Pfam" id="PF13419">
    <property type="entry name" value="HAD_2"/>
    <property type="match status" value="1"/>
</dbReference>
<proteinExistence type="predicted"/>
<dbReference type="InterPro" id="IPR036412">
    <property type="entry name" value="HAD-like_sf"/>
</dbReference>
<organism evidence="5 6">
    <name type="scientific">Limnobacter litoralis</name>
    <dbReference type="NCBI Taxonomy" id="481366"/>
    <lineage>
        <taxon>Bacteria</taxon>
        <taxon>Pseudomonadati</taxon>
        <taxon>Pseudomonadota</taxon>
        <taxon>Betaproteobacteria</taxon>
        <taxon>Burkholderiales</taxon>
        <taxon>Burkholderiaceae</taxon>
        <taxon>Limnobacter</taxon>
    </lineage>
</organism>
<dbReference type="InterPro" id="IPR006439">
    <property type="entry name" value="HAD-SF_hydro_IA"/>
</dbReference>
<dbReference type="SFLD" id="SFLDG01135">
    <property type="entry name" value="C1.5.6:_HAD__Beta-PGM__Phospha"/>
    <property type="match status" value="1"/>
</dbReference>
<dbReference type="InterPro" id="IPR050155">
    <property type="entry name" value="HAD-like_hydrolase_sf"/>
</dbReference>
<keyword evidence="2" id="KW-0378">Hydrolase</keyword>
<dbReference type="SUPFAM" id="SSF56784">
    <property type="entry name" value="HAD-like"/>
    <property type="match status" value="1"/>
</dbReference>
<keyword evidence="6" id="KW-1185">Reference proteome</keyword>
<dbReference type="InterPro" id="IPR023198">
    <property type="entry name" value="PGP-like_dom2"/>
</dbReference>
<sequence>MAIRAVMFDLDGTLVDTAPDLCGTIQDMQRQRGVEITPLKEMEHLASGGARALLFKGFGLQPTDSEFQAMRQEFLAHYESRIAHESRVYQGVHELLEWLERSGIQWGIVTNKPYYLAELLIKQLNVFHQCSTLVGGDTAPEPKPSPLPCTLAASRIGVSPERCVMIGDDERDVVSGRKAGMQTVAVRYGYIASDIDAWNADHICDHPLDIKTWIALQQ</sequence>
<keyword evidence="4" id="KW-0119">Carbohydrate metabolism</keyword>
<gene>
    <name evidence="5" type="ORF">GCM10007875_11240</name>
</gene>
<dbReference type="PANTHER" id="PTHR43434">
    <property type="entry name" value="PHOSPHOGLYCOLATE PHOSPHATASE"/>
    <property type="match status" value="1"/>
</dbReference>
<dbReference type="InterPro" id="IPR041492">
    <property type="entry name" value="HAD_2"/>
</dbReference>
<accession>A0ABQ5YRW7</accession>
<dbReference type="NCBIfam" id="TIGR01549">
    <property type="entry name" value="HAD-SF-IA-v1"/>
    <property type="match status" value="1"/>
</dbReference>
<dbReference type="PRINTS" id="PR00413">
    <property type="entry name" value="HADHALOGNASE"/>
</dbReference>
<keyword evidence="1" id="KW-0479">Metal-binding</keyword>
<dbReference type="Proteomes" id="UP001156664">
    <property type="component" value="Unassembled WGS sequence"/>
</dbReference>
<evidence type="ECO:0000256" key="4">
    <source>
        <dbReference type="ARBA" id="ARBA00023277"/>
    </source>
</evidence>
<reference evidence="6" key="1">
    <citation type="journal article" date="2019" name="Int. J. Syst. Evol. Microbiol.">
        <title>The Global Catalogue of Microorganisms (GCM) 10K type strain sequencing project: providing services to taxonomists for standard genome sequencing and annotation.</title>
        <authorList>
            <consortium name="The Broad Institute Genomics Platform"/>
            <consortium name="The Broad Institute Genome Sequencing Center for Infectious Disease"/>
            <person name="Wu L."/>
            <person name="Ma J."/>
        </authorList>
    </citation>
    <scope>NUCLEOTIDE SEQUENCE [LARGE SCALE GENOMIC DNA]</scope>
    <source>
        <strain evidence="6">NBRC 105857</strain>
    </source>
</reference>
<dbReference type="InterPro" id="IPR023214">
    <property type="entry name" value="HAD_sf"/>
</dbReference>
<dbReference type="RefSeq" id="WP_284280500.1">
    <property type="nucleotide sequence ID" value="NZ_BSOJ01000010.1"/>
</dbReference>
<dbReference type="EMBL" id="BSOJ01000010">
    <property type="protein sequence ID" value="GLR26036.1"/>
    <property type="molecule type" value="Genomic_DNA"/>
</dbReference>
<evidence type="ECO:0000313" key="6">
    <source>
        <dbReference type="Proteomes" id="UP001156664"/>
    </source>
</evidence>
<comment type="caution">
    <text evidence="5">The sequence shown here is derived from an EMBL/GenBank/DDBJ whole genome shotgun (WGS) entry which is preliminary data.</text>
</comment>
<evidence type="ECO:0000256" key="1">
    <source>
        <dbReference type="ARBA" id="ARBA00022723"/>
    </source>
</evidence>
<dbReference type="SFLD" id="SFLDS00003">
    <property type="entry name" value="Haloacid_Dehalogenase"/>
    <property type="match status" value="1"/>
</dbReference>
<name>A0ABQ5YRW7_9BURK</name>
<evidence type="ECO:0000256" key="3">
    <source>
        <dbReference type="ARBA" id="ARBA00022842"/>
    </source>
</evidence>
<dbReference type="SFLD" id="SFLDG01129">
    <property type="entry name" value="C1.5:_HAD__Beta-PGM__Phosphata"/>
    <property type="match status" value="1"/>
</dbReference>
<dbReference type="PANTHER" id="PTHR43434:SF23">
    <property type="entry name" value="PHOSPHOGLYCOLATE PHOSPHATASE"/>
    <property type="match status" value="1"/>
</dbReference>
<evidence type="ECO:0000313" key="5">
    <source>
        <dbReference type="EMBL" id="GLR26036.1"/>
    </source>
</evidence>
<evidence type="ECO:0000256" key="2">
    <source>
        <dbReference type="ARBA" id="ARBA00022801"/>
    </source>
</evidence>